<dbReference type="AlphaFoldDB" id="A0A4Y6UM80"/>
<dbReference type="InterPro" id="IPR050834">
    <property type="entry name" value="Glycosyltransf_2"/>
</dbReference>
<dbReference type="OrthoDB" id="9783791at2"/>
<dbReference type="SUPFAM" id="SSF53448">
    <property type="entry name" value="Nucleotide-diphospho-sugar transferases"/>
    <property type="match status" value="1"/>
</dbReference>
<protein>
    <submittedName>
        <fullName evidence="2">Glycosyltransferase</fullName>
    </submittedName>
</protein>
<feature type="domain" description="Glycosyltransferase 2-like" evidence="1">
    <location>
        <begin position="370"/>
        <end position="479"/>
    </location>
</feature>
<evidence type="ECO:0000313" key="3">
    <source>
        <dbReference type="Proteomes" id="UP000316313"/>
    </source>
</evidence>
<name>A0A4Y6UM80_9PROT</name>
<dbReference type="GO" id="GO:0044010">
    <property type="term" value="P:single-species biofilm formation"/>
    <property type="evidence" value="ECO:0007669"/>
    <property type="project" value="TreeGrafter"/>
</dbReference>
<dbReference type="InterPro" id="IPR029044">
    <property type="entry name" value="Nucleotide-diphossugar_trans"/>
</dbReference>
<dbReference type="PANTHER" id="PTHR43685:SF2">
    <property type="entry name" value="GLYCOSYLTRANSFERASE 2-LIKE DOMAIN-CONTAINING PROTEIN"/>
    <property type="match status" value="1"/>
</dbReference>
<dbReference type="EMBL" id="CP038141">
    <property type="protein sequence ID" value="QDH17788.1"/>
    <property type="molecule type" value="Genomic_DNA"/>
</dbReference>
<dbReference type="Pfam" id="PF00535">
    <property type="entry name" value="Glycos_transf_2"/>
    <property type="match status" value="1"/>
</dbReference>
<evidence type="ECO:0000313" key="2">
    <source>
        <dbReference type="EMBL" id="QDH17788.1"/>
    </source>
</evidence>
<proteinExistence type="predicted"/>
<keyword evidence="2" id="KW-0808">Transferase</keyword>
<dbReference type="PANTHER" id="PTHR43685">
    <property type="entry name" value="GLYCOSYLTRANSFERASE"/>
    <property type="match status" value="1"/>
</dbReference>
<evidence type="ECO:0000259" key="1">
    <source>
        <dbReference type="Pfam" id="PF00535"/>
    </source>
</evidence>
<gene>
    <name evidence="2" type="ORF">E3D00_09575</name>
</gene>
<dbReference type="Proteomes" id="UP000316313">
    <property type="component" value="Chromosome"/>
</dbReference>
<sequence>MSMNFKDSILASPSFSGERHPAWGKFDPQWYKEKYGRQIQNDDFLPEGKKISDLSDEDFERHWLEYGALKGFSPNYYFDEEWYRRQNSDVRNGIEVGIFNCGYLHYCEIGYPSRAPHWLFSDKEYFRRNSDLSIHKLRSSGFVNGYDHYLRQGVKEQRQASIFFNPIIFRNACWEQNLPYDFDKGDLEQFLDSEEMGGSRTSWYFDPVWYLEKYPDVAVAIKEGRFLNPLHHYLTNSTPTAYDPNQWFSEQFYAQTYPDIASTVENGGFRNGYEHFIRFGVHEFRAPHSDVDLKAFAEDIEIQKEVNKKKFDDVFALWVSNQNNGKDKNKAITTSSDEYYKLSELKSISLLPSLIRSPLDFRLIKAPVISVVIPVDNQFSELMLSLVSLHENNFGDLEVILVDNGSTDELEDIHRVTKGVRVYKNHYSVRDKDRINKVLQGVQAPHVLFMLPGTQFFPETLKKTLKHFSAEGVFAVGGQCLGLDARVVEAGTIVWRDGSSIAFGRGMRANDSTINFSRHVDAITHGGLLIRADKIKELSGLDENLIGYEAQFLSLCLGLREKGGKIVYDPALLTRVQREMFFPSDFKARNELYLRRRFPALLSRHLWVGSNIFKARFSSQNENILFVCGQFPKNMGGGVNLYNYELIRNLSDLGYNVTILSLRKEIMDDIDIALDFPNNIELILDTGIDGLSGFLSERSGSFDYVWVSEIQTLDRIKPILENNIQHIPSLSMILSVNGSKAEEVYYRKKTGCVDDKQQEVEDLKQELSNAYLCQMITASYHEETDNIKRAGYGNVIYLMPPVKEYLTKDFLSFDEREGVLFNLPINESGDAVHDGLDWFINHVLPILDKKLPNNVLVTLAADCDPSIDLTAYTQHSRVELFWGDSRELYRTKRVFIDPTRVSSKIVFENIIAAKEGLPAVIGETSCSQIGWIDGKQCLNGGFSDPQRFAEAIIKLYTNKNLWEDISDTVQKFIQDPPYKAHFKEHVQHILSLARGEGEVPVSPYAFETHNLKKEVKLSPTPLRVRPRKTMDTVLPEIQSVNDENEVSLEENETFAPRIGIEIPE</sequence>
<dbReference type="KEGG" id="ssam:E3D00_09575"/>
<dbReference type="Gene3D" id="3.90.550.10">
    <property type="entry name" value="Spore Coat Polysaccharide Biosynthesis Protein SpsA, Chain A"/>
    <property type="match status" value="1"/>
</dbReference>
<dbReference type="GO" id="GO:0016740">
    <property type="term" value="F:transferase activity"/>
    <property type="evidence" value="ECO:0007669"/>
    <property type="project" value="UniProtKB-KW"/>
</dbReference>
<organism evidence="2 3">
    <name type="scientific">Swingsia samuiensis</name>
    <dbReference type="NCBI Taxonomy" id="1293412"/>
    <lineage>
        <taxon>Bacteria</taxon>
        <taxon>Pseudomonadati</taxon>
        <taxon>Pseudomonadota</taxon>
        <taxon>Alphaproteobacteria</taxon>
        <taxon>Acetobacterales</taxon>
        <taxon>Acetobacteraceae</taxon>
        <taxon>Swingsia</taxon>
    </lineage>
</organism>
<accession>A0A4Y6UM80</accession>
<keyword evidence="3" id="KW-1185">Reference proteome</keyword>
<reference evidence="2 3" key="1">
    <citation type="submission" date="2019-03" db="EMBL/GenBank/DDBJ databases">
        <title>The complete genome sequence of Swingsia samuiensis NBRC107927(T).</title>
        <authorList>
            <person name="Chua K.-O."/>
            <person name="Chan K.-G."/>
            <person name="See-Too W.-S."/>
        </authorList>
    </citation>
    <scope>NUCLEOTIDE SEQUENCE [LARGE SCALE GENOMIC DNA]</scope>
    <source>
        <strain evidence="2 3">AH83</strain>
    </source>
</reference>
<dbReference type="InterPro" id="IPR001173">
    <property type="entry name" value="Glyco_trans_2-like"/>
</dbReference>